<evidence type="ECO:0000256" key="8">
    <source>
        <dbReference type="ARBA" id="ARBA00022989"/>
    </source>
</evidence>
<evidence type="ECO:0000256" key="10">
    <source>
        <dbReference type="RuleBase" id="RU364125"/>
    </source>
</evidence>
<keyword evidence="10" id="KW-0997">Cell inner membrane</keyword>
<organism evidence="11 12">
    <name type="scientific">Enterovirga rhinocerotis</name>
    <dbReference type="NCBI Taxonomy" id="1339210"/>
    <lineage>
        <taxon>Bacteria</taxon>
        <taxon>Pseudomonadati</taxon>
        <taxon>Pseudomonadota</taxon>
        <taxon>Alphaproteobacteria</taxon>
        <taxon>Hyphomicrobiales</taxon>
        <taxon>Methylobacteriaceae</taxon>
        <taxon>Enterovirga</taxon>
    </lineage>
</organism>
<comment type="function">
    <text evidence="1 10">Controls the rotational direction of flagella during chemotaxis.</text>
</comment>
<accession>A0A4R7BXI3</accession>
<evidence type="ECO:0000256" key="4">
    <source>
        <dbReference type="ARBA" id="ARBA00022475"/>
    </source>
</evidence>
<comment type="subcellular location">
    <subcellularLocation>
        <location evidence="10">Cell inner membrane</location>
    </subcellularLocation>
    <subcellularLocation>
        <location evidence="2">Cell membrane</location>
        <topology evidence="2">Single-pass membrane protein</topology>
    </subcellularLocation>
</comment>
<evidence type="ECO:0000256" key="6">
    <source>
        <dbReference type="ARBA" id="ARBA00022692"/>
    </source>
</evidence>
<evidence type="ECO:0000256" key="5">
    <source>
        <dbReference type="ARBA" id="ARBA00022500"/>
    </source>
</evidence>
<keyword evidence="11" id="KW-0969">Cilium</keyword>
<evidence type="ECO:0000256" key="9">
    <source>
        <dbReference type="ARBA" id="ARBA00023136"/>
    </source>
</evidence>
<evidence type="ECO:0000313" key="12">
    <source>
        <dbReference type="Proteomes" id="UP000295122"/>
    </source>
</evidence>
<dbReference type="GO" id="GO:0009425">
    <property type="term" value="C:bacterial-type flagellum basal body"/>
    <property type="evidence" value="ECO:0007669"/>
    <property type="project" value="InterPro"/>
</dbReference>
<evidence type="ECO:0000313" key="11">
    <source>
        <dbReference type="EMBL" id="TDR88907.1"/>
    </source>
</evidence>
<dbReference type="GO" id="GO:0005886">
    <property type="term" value="C:plasma membrane"/>
    <property type="evidence" value="ECO:0007669"/>
    <property type="project" value="UniProtKB-SubCell"/>
</dbReference>
<feature type="transmembrane region" description="Helical" evidence="10">
    <location>
        <begin position="25"/>
        <end position="44"/>
    </location>
</feature>
<evidence type="ECO:0000256" key="3">
    <source>
        <dbReference type="ARBA" id="ARBA00008281"/>
    </source>
</evidence>
<keyword evidence="8 10" id="KW-1133">Transmembrane helix</keyword>
<dbReference type="Proteomes" id="UP000295122">
    <property type="component" value="Unassembled WGS sequence"/>
</dbReference>
<evidence type="ECO:0000256" key="2">
    <source>
        <dbReference type="ARBA" id="ARBA00004162"/>
    </source>
</evidence>
<keyword evidence="4" id="KW-1003">Cell membrane</keyword>
<keyword evidence="6 10" id="KW-0812">Transmembrane</keyword>
<sequence>MAKKAKPSDAEGSAASGTGGGRKKLAVILAAVLLLGGGGGWFFLKKKPADQVAVEVKKPVAFLDVADMMINLAQETPQERPRLLRLKVSLELKDAKGVDEVKPLLPRVQDIFQVFMREVRASDLDGSGSLYRLREELLRRVNLAVFPTRVEAVLFREVIVQ</sequence>
<keyword evidence="11" id="KW-0966">Cell projection</keyword>
<dbReference type="PANTHER" id="PTHR35091:SF2">
    <property type="entry name" value="FLAGELLAR PROTEIN FLIL"/>
    <property type="match status" value="1"/>
</dbReference>
<dbReference type="PANTHER" id="PTHR35091">
    <property type="entry name" value="FLAGELLAR PROTEIN FLIL"/>
    <property type="match status" value="1"/>
</dbReference>
<dbReference type="GO" id="GO:0071978">
    <property type="term" value="P:bacterial-type flagellum-dependent swarming motility"/>
    <property type="evidence" value="ECO:0007669"/>
    <property type="project" value="TreeGrafter"/>
</dbReference>
<dbReference type="OrthoDB" id="7304620at2"/>
<reference evidence="11 12" key="1">
    <citation type="submission" date="2019-03" db="EMBL/GenBank/DDBJ databases">
        <title>Genomic Encyclopedia of Type Strains, Phase IV (KMG-IV): sequencing the most valuable type-strain genomes for metagenomic binning, comparative biology and taxonomic classification.</title>
        <authorList>
            <person name="Goeker M."/>
        </authorList>
    </citation>
    <scope>NUCLEOTIDE SEQUENCE [LARGE SCALE GENOMIC DNA]</scope>
    <source>
        <strain evidence="11 12">DSM 25903</strain>
    </source>
</reference>
<evidence type="ECO:0000256" key="1">
    <source>
        <dbReference type="ARBA" id="ARBA00002254"/>
    </source>
</evidence>
<gene>
    <name evidence="11" type="ORF">EV668_3392</name>
</gene>
<comment type="caution">
    <text evidence="11">The sequence shown here is derived from an EMBL/GenBank/DDBJ whole genome shotgun (WGS) entry which is preliminary data.</text>
</comment>
<dbReference type="EMBL" id="SNZR01000014">
    <property type="protein sequence ID" value="TDR88907.1"/>
    <property type="molecule type" value="Genomic_DNA"/>
</dbReference>
<keyword evidence="12" id="KW-1185">Reference proteome</keyword>
<dbReference type="RefSeq" id="WP_133772194.1">
    <property type="nucleotide sequence ID" value="NZ_SNZR01000014.1"/>
</dbReference>
<keyword evidence="9 10" id="KW-0472">Membrane</keyword>
<dbReference type="GO" id="GO:0006935">
    <property type="term" value="P:chemotaxis"/>
    <property type="evidence" value="ECO:0007669"/>
    <property type="project" value="UniProtKB-KW"/>
</dbReference>
<dbReference type="AlphaFoldDB" id="A0A4R7BXI3"/>
<keyword evidence="11" id="KW-0282">Flagellum</keyword>
<proteinExistence type="inferred from homology"/>
<keyword evidence="5 10" id="KW-0145">Chemotaxis</keyword>
<evidence type="ECO:0000256" key="7">
    <source>
        <dbReference type="ARBA" id="ARBA00022779"/>
    </source>
</evidence>
<protein>
    <recommendedName>
        <fullName evidence="10">Flagellar protein FliL</fullName>
    </recommendedName>
</protein>
<dbReference type="Pfam" id="PF03748">
    <property type="entry name" value="FliL"/>
    <property type="match status" value="1"/>
</dbReference>
<comment type="similarity">
    <text evidence="3 10">Belongs to the FliL family.</text>
</comment>
<keyword evidence="7 10" id="KW-0283">Flagellar rotation</keyword>
<dbReference type="InterPro" id="IPR005503">
    <property type="entry name" value="FliL"/>
</dbReference>
<name>A0A4R7BXI3_9HYPH</name>